<feature type="compositionally biased region" description="Basic and acidic residues" evidence="2">
    <location>
        <begin position="120"/>
        <end position="133"/>
    </location>
</feature>
<dbReference type="InterPro" id="IPR003593">
    <property type="entry name" value="AAA+_ATPase"/>
</dbReference>
<organism evidence="4 5">
    <name type="scientific">Neocucurbitaria cava</name>
    <dbReference type="NCBI Taxonomy" id="798079"/>
    <lineage>
        <taxon>Eukaryota</taxon>
        <taxon>Fungi</taxon>
        <taxon>Dikarya</taxon>
        <taxon>Ascomycota</taxon>
        <taxon>Pezizomycotina</taxon>
        <taxon>Dothideomycetes</taxon>
        <taxon>Pleosporomycetidae</taxon>
        <taxon>Pleosporales</taxon>
        <taxon>Pleosporineae</taxon>
        <taxon>Cucurbitariaceae</taxon>
        <taxon>Neocucurbitaria</taxon>
    </lineage>
</organism>
<dbReference type="InterPro" id="IPR054464">
    <property type="entry name" value="ULD_fung"/>
</dbReference>
<dbReference type="EMBL" id="JAPEUY010000022">
    <property type="protein sequence ID" value="KAJ4361949.1"/>
    <property type="molecule type" value="Genomic_DNA"/>
</dbReference>
<feature type="region of interest" description="Disordered" evidence="2">
    <location>
        <begin position="1"/>
        <end position="167"/>
    </location>
</feature>
<feature type="region of interest" description="Disordered" evidence="2">
    <location>
        <begin position="1262"/>
        <end position="1383"/>
    </location>
</feature>
<dbReference type="InterPro" id="IPR056599">
    <property type="entry name" value="AAA_lid_fung"/>
</dbReference>
<dbReference type="InterPro" id="IPR027417">
    <property type="entry name" value="P-loop_NTPase"/>
</dbReference>
<dbReference type="CDD" id="cd19481">
    <property type="entry name" value="RecA-like_protease"/>
    <property type="match status" value="1"/>
</dbReference>
<gene>
    <name evidence="4" type="ORF">N0V83_010890</name>
</gene>
<feature type="domain" description="AAA+ ATPase" evidence="3">
    <location>
        <begin position="987"/>
        <end position="1114"/>
    </location>
</feature>
<dbReference type="OrthoDB" id="3045089at2759"/>
<reference evidence="4" key="1">
    <citation type="submission" date="2022-10" db="EMBL/GenBank/DDBJ databases">
        <title>Tapping the CABI collections for fungal endophytes: first genome assemblies for Collariella, Neodidymelliopsis, Ascochyta clinopodiicola, Didymella pomorum, Didymosphaeria variabile, Neocosmospora piperis and Neocucurbitaria cava.</title>
        <authorList>
            <person name="Hill R."/>
        </authorList>
    </citation>
    <scope>NUCLEOTIDE SEQUENCE</scope>
    <source>
        <strain evidence="4">IMI 356814</strain>
    </source>
</reference>
<dbReference type="InterPro" id="IPR003959">
    <property type="entry name" value="ATPase_AAA_core"/>
</dbReference>
<evidence type="ECO:0000256" key="1">
    <source>
        <dbReference type="SAM" id="Coils"/>
    </source>
</evidence>
<feature type="compositionally biased region" description="Acidic residues" evidence="2">
    <location>
        <begin position="1279"/>
        <end position="1289"/>
    </location>
</feature>
<keyword evidence="1" id="KW-0175">Coiled coil</keyword>
<comment type="caution">
    <text evidence="4">The sequence shown here is derived from an EMBL/GenBank/DDBJ whole genome shotgun (WGS) entry which is preliminary data.</text>
</comment>
<feature type="compositionally biased region" description="Polar residues" evidence="2">
    <location>
        <begin position="402"/>
        <end position="413"/>
    </location>
</feature>
<dbReference type="PANTHER" id="PTHR46411:SF2">
    <property type="entry name" value="AAA+ ATPASE DOMAIN-CONTAINING PROTEIN"/>
    <property type="match status" value="1"/>
</dbReference>
<feature type="region of interest" description="Disordered" evidence="2">
    <location>
        <begin position="312"/>
        <end position="434"/>
    </location>
</feature>
<dbReference type="PANTHER" id="PTHR46411">
    <property type="entry name" value="FAMILY ATPASE, PUTATIVE-RELATED"/>
    <property type="match status" value="1"/>
</dbReference>
<evidence type="ECO:0000256" key="2">
    <source>
        <dbReference type="SAM" id="MobiDB-lite"/>
    </source>
</evidence>
<dbReference type="SMART" id="SM00382">
    <property type="entry name" value="AAA"/>
    <property type="match status" value="1"/>
</dbReference>
<dbReference type="SUPFAM" id="SSF52540">
    <property type="entry name" value="P-loop containing nucleoside triphosphate hydrolases"/>
    <property type="match status" value="1"/>
</dbReference>
<feature type="region of interest" description="Disordered" evidence="2">
    <location>
        <begin position="219"/>
        <end position="238"/>
    </location>
</feature>
<dbReference type="Gene3D" id="3.40.50.300">
    <property type="entry name" value="P-loop containing nucleotide triphosphate hydrolases"/>
    <property type="match status" value="1"/>
</dbReference>
<feature type="compositionally biased region" description="Basic and acidic residues" evidence="2">
    <location>
        <begin position="328"/>
        <end position="349"/>
    </location>
</feature>
<feature type="compositionally biased region" description="Basic and acidic residues" evidence="2">
    <location>
        <begin position="158"/>
        <end position="167"/>
    </location>
</feature>
<feature type="compositionally biased region" description="Basic and acidic residues" evidence="2">
    <location>
        <begin position="357"/>
        <end position="368"/>
    </location>
</feature>
<feature type="compositionally biased region" description="Basic and acidic residues" evidence="2">
    <location>
        <begin position="225"/>
        <end position="238"/>
    </location>
</feature>
<dbReference type="Pfam" id="PF00004">
    <property type="entry name" value="AAA"/>
    <property type="match status" value="1"/>
</dbReference>
<feature type="compositionally biased region" description="Basic and acidic residues" evidence="2">
    <location>
        <begin position="1294"/>
        <end position="1308"/>
    </location>
</feature>
<evidence type="ECO:0000313" key="5">
    <source>
        <dbReference type="Proteomes" id="UP001140560"/>
    </source>
</evidence>
<dbReference type="GO" id="GO:0016887">
    <property type="term" value="F:ATP hydrolysis activity"/>
    <property type="evidence" value="ECO:0007669"/>
    <property type="project" value="InterPro"/>
</dbReference>
<feature type="compositionally biased region" description="Basic and acidic residues" evidence="2">
    <location>
        <begin position="9"/>
        <end position="20"/>
    </location>
</feature>
<feature type="coiled-coil region" evidence="1">
    <location>
        <begin position="456"/>
        <end position="515"/>
    </location>
</feature>
<feature type="compositionally biased region" description="Basic and acidic residues" evidence="2">
    <location>
        <begin position="377"/>
        <end position="400"/>
    </location>
</feature>
<feature type="compositionally biased region" description="Basic residues" evidence="2">
    <location>
        <begin position="1309"/>
        <end position="1319"/>
    </location>
</feature>
<dbReference type="Pfam" id="PF23232">
    <property type="entry name" value="AAA_lid_13"/>
    <property type="match status" value="1"/>
</dbReference>
<evidence type="ECO:0000259" key="3">
    <source>
        <dbReference type="SMART" id="SM00382"/>
    </source>
</evidence>
<feature type="compositionally biased region" description="Basic and acidic residues" evidence="2">
    <location>
        <begin position="27"/>
        <end position="40"/>
    </location>
</feature>
<dbReference type="InterPro" id="IPR054289">
    <property type="entry name" value="DUF7025"/>
</dbReference>
<name>A0A9W9CH40_9PLEO</name>
<accession>A0A9W9CH40</accession>
<feature type="compositionally biased region" description="Polar residues" evidence="2">
    <location>
        <begin position="59"/>
        <end position="69"/>
    </location>
</feature>
<dbReference type="Pfam" id="PF22893">
    <property type="entry name" value="ULD_2"/>
    <property type="match status" value="1"/>
</dbReference>
<feature type="region of interest" description="Disordered" evidence="2">
    <location>
        <begin position="1191"/>
        <end position="1214"/>
    </location>
</feature>
<feature type="compositionally biased region" description="Basic and acidic residues" evidence="2">
    <location>
        <begin position="1341"/>
        <end position="1366"/>
    </location>
</feature>
<keyword evidence="5" id="KW-1185">Reference proteome</keyword>
<evidence type="ECO:0000313" key="4">
    <source>
        <dbReference type="EMBL" id="KAJ4361949.1"/>
    </source>
</evidence>
<dbReference type="Pfam" id="PF22942">
    <property type="entry name" value="DUF7025"/>
    <property type="match status" value="1"/>
</dbReference>
<dbReference type="GO" id="GO:0005524">
    <property type="term" value="F:ATP binding"/>
    <property type="evidence" value="ECO:0007669"/>
    <property type="project" value="InterPro"/>
</dbReference>
<proteinExistence type="predicted"/>
<feature type="compositionally biased region" description="Basic and acidic residues" evidence="2">
    <location>
        <begin position="70"/>
        <end position="91"/>
    </location>
</feature>
<dbReference type="Proteomes" id="UP001140560">
    <property type="component" value="Unassembled WGS sequence"/>
</dbReference>
<sequence length="1383" mass="155367">MSASVVPEFRAHFHPYDQLKDATTGPHLKDPAEKQREGNDKAQPPTLSAIPGMNDLLEDNTQLEVQPEQSKGEEMAGEGESKVEDDNDKSHTGSAKSGAEAPVDPDVSDHLLDATVSGREATESKEKVEDSNDHSVAGSIGALPDLTHTRKPQKTNKNKNEDKAHEDNKAFLDLRSITYLHLAQWSTRKPQYESVIEVLLDDNQDDLIPAPPPSELVVKSSTEQKVGDEKAPKTPKVDKNYGFLSPSWSKVKALQLMIHSPDLIANLKDIDLKVNWDNPTLRGRVVFIRPFKFLVLREAEIRERFKELETFRSNSVEPPPPSPLLSPDNKEVGDGSRLHEVKDRSYDSKDVDEDLGSSERSKAEEEKQSTILGSPKTRLESPSDLDHHHISDSKRLEDPTGPRQTVAGSTKTNLPEVLGTIVDDGDDDDDAEGKPAQLERLILTQKNEPLKQEAAAEATAKSVEAAQKAREDAEAKTIMEAEETKTAHEKALSEAMQAAAELDKARQIAEEELAKLRPSAAPKPPIKFKDAVGRKFSFPWHLCKTWKGMEELIKQAFLHVDLVGSHVQEGHYDLVGPDGEIILPQVWETMVQPDWAVTMHMWPMPEMPPPGTELTAMQNFRNSHIALEDFRLLIRFLDEDMKELFEMRQQIEDGTLETIAFDDLWHLFHYGEEVILEDKSSGENLRAARVFKFTGGRNTNADSTANSRKTKKIGVEALGPGSWGQAFVVQYWSLTYDGSLYWPQEGVMGIRPYEGEKEISSLPIYPSKFDRSGRIKQLVEVGNIFKQFTTELYSHRKYLGKNYETNSRGEEIDSQVIIDFREALSTEGNAYAIPDSSLPEENQINHDNRETWVEYPEHGLCGQKGWCIHEVAGPDFSLDDLELGVFLRNNKHMVHAKESIDDSEITLLPDQVPGYVLNRKYWAILSTNKNNLMEFQGTSDPWNDLVLEKKQKIIVEALVAKHLHHPHENNEIDMPYQLGDFIAGKGRSIVLLLHGPPGVGKTSTAECIAAHMSKPLYPLTSGNLPVRADDLEEQLQVHFTLAARWGCILLLDEADVFLQRRRLNELEINAMVSVFLRQLEYYRGILFLTTNRVGDIDPAFKSRIHVSLEYEPLDRRRTKKIYKLHLRRIKEALGVRRNAHGSNFKVNSEEILVWSDQHFKNASKRHRQWNGRQIHNAFQTAVALAEWEARTNPPKNPASTSNPTNAHSSSSAHDNTLPELVLGKKHFKQVAQVSEGFDQYMTDLMGGRNEAEVAAVSAQRYDYRPGKTGEPMKSGLSDSDLDDDSDSDSGGDLIGKRNETDSDSDVKQKKSKGKGKKKVFSSESSLDGGAKKTASKRKGKRKDDTSEDKSSDEVPQKKSSRKDKNKDKKKGRSKRRDSDSDSD</sequence>
<protein>
    <recommendedName>
        <fullName evidence="3">AAA+ ATPase domain-containing protein</fullName>
    </recommendedName>
</protein>
<feature type="compositionally biased region" description="Polar residues" evidence="2">
    <location>
        <begin position="1197"/>
        <end position="1214"/>
    </location>
</feature>